<dbReference type="GO" id="GO:0006032">
    <property type="term" value="P:chitin catabolic process"/>
    <property type="evidence" value="ECO:0007669"/>
    <property type="project" value="TreeGrafter"/>
</dbReference>
<dbReference type="AlphaFoldDB" id="A0A7R9TXG7"/>
<dbReference type="PANTHER" id="PTHR11177">
    <property type="entry name" value="CHITINASE"/>
    <property type="match status" value="1"/>
</dbReference>
<proteinExistence type="predicted"/>
<dbReference type="PANTHER" id="PTHR11177:SF317">
    <property type="entry name" value="CHITINASE 12-RELATED"/>
    <property type="match status" value="1"/>
</dbReference>
<dbReference type="InterPro" id="IPR001223">
    <property type="entry name" value="Glyco_hydro18_cat"/>
</dbReference>
<evidence type="ECO:0000259" key="2">
    <source>
        <dbReference type="PROSITE" id="PS51910"/>
    </source>
</evidence>
<keyword evidence="1" id="KW-0732">Signal</keyword>
<dbReference type="Pfam" id="PF00704">
    <property type="entry name" value="Glyco_hydro_18"/>
    <property type="match status" value="1"/>
</dbReference>
<dbReference type="SMART" id="SM00636">
    <property type="entry name" value="Glyco_18"/>
    <property type="match status" value="1"/>
</dbReference>
<dbReference type="GO" id="GO:0004568">
    <property type="term" value="F:chitinase activity"/>
    <property type="evidence" value="ECO:0007669"/>
    <property type="project" value="TreeGrafter"/>
</dbReference>
<dbReference type="GO" id="GO:0008061">
    <property type="term" value="F:chitin binding"/>
    <property type="evidence" value="ECO:0007669"/>
    <property type="project" value="InterPro"/>
</dbReference>
<dbReference type="Gene3D" id="3.20.20.80">
    <property type="entry name" value="Glycosidases"/>
    <property type="match status" value="1"/>
</dbReference>
<dbReference type="InterPro" id="IPR017853">
    <property type="entry name" value="GH"/>
</dbReference>
<dbReference type="GO" id="GO:0005975">
    <property type="term" value="P:carbohydrate metabolic process"/>
    <property type="evidence" value="ECO:0007669"/>
    <property type="project" value="InterPro"/>
</dbReference>
<feature type="chain" id="PRO_5030840735" description="GH18 domain-containing protein" evidence="1">
    <location>
        <begin position="27"/>
        <end position="390"/>
    </location>
</feature>
<feature type="domain" description="GH18" evidence="2">
    <location>
        <begin position="49"/>
        <end position="354"/>
    </location>
</feature>
<dbReference type="InterPro" id="IPR011583">
    <property type="entry name" value="Chitinase_II/V-like_cat"/>
</dbReference>
<dbReference type="GO" id="GO:0005576">
    <property type="term" value="C:extracellular region"/>
    <property type="evidence" value="ECO:0007669"/>
    <property type="project" value="TreeGrafter"/>
</dbReference>
<organism evidence="3">
    <name type="scientific">Prasinoderma coloniale</name>
    <dbReference type="NCBI Taxonomy" id="156133"/>
    <lineage>
        <taxon>Eukaryota</taxon>
        <taxon>Viridiplantae</taxon>
        <taxon>Prasinodermophyta</taxon>
        <taxon>Prasinodermophyceae</taxon>
        <taxon>Prasinodermales</taxon>
        <taxon>Prasinodermaceae</taxon>
        <taxon>Prasinoderma</taxon>
    </lineage>
</organism>
<dbReference type="InterPro" id="IPR050314">
    <property type="entry name" value="Glycosyl_Hydrlase_18"/>
</dbReference>
<evidence type="ECO:0000313" key="3">
    <source>
        <dbReference type="EMBL" id="CAD8248041.1"/>
    </source>
</evidence>
<feature type="signal peptide" evidence="1">
    <location>
        <begin position="1"/>
        <end position="26"/>
    </location>
</feature>
<dbReference type="PROSITE" id="PS51910">
    <property type="entry name" value="GH18_2"/>
    <property type="match status" value="1"/>
</dbReference>
<sequence length="390" mass="41248">MATLLHRARVRSYAALLTAAAVLVAAAHAPTSGAAASAMSAPPSLPLRPVAVGYLPEWRLPGADYVQYARHLTHLIFFSVEPTPAGGLTAVDRLPSKTDIAEARAAAKREGANLKLLVCLGGNGRSAGFSGATARKRTRRKLVSNVAKLVSDLALDGVDYNWEYPGFAFGAGYADDDTVDREFDALAALVADTRVVLGEGAVITAAYYPDGRQERLLAERGVHQHANLLHAMSYDAARGPHSSMQLLESTLANARRAGLPLAAVTVGLPFYGRGMSTGGWTSYEDIVQRYDPLEPSVDDVRDETSGEQLSFNGVGTIEKKAQRVLRGGAAGVMIWEAGQDCRVREVVRGGQVHAMTCPRGEVSSLLAAVARGLERAAADGKAGASSRDEL</sequence>
<evidence type="ECO:0000256" key="1">
    <source>
        <dbReference type="SAM" id="SignalP"/>
    </source>
</evidence>
<reference evidence="3" key="1">
    <citation type="submission" date="2021-01" db="EMBL/GenBank/DDBJ databases">
        <authorList>
            <person name="Corre E."/>
            <person name="Pelletier E."/>
            <person name="Niang G."/>
            <person name="Scheremetjew M."/>
            <person name="Finn R."/>
            <person name="Kale V."/>
            <person name="Holt S."/>
            <person name="Cochrane G."/>
            <person name="Meng A."/>
            <person name="Brown T."/>
            <person name="Cohen L."/>
        </authorList>
    </citation>
    <scope>NUCLEOTIDE SEQUENCE</scope>
    <source>
        <strain evidence="3">CCMP1413</strain>
    </source>
</reference>
<name>A0A7R9TXG7_9VIRI</name>
<gene>
    <name evidence="3" type="ORF">PCOL08062_LOCUS10450</name>
</gene>
<dbReference type="EMBL" id="HBDZ01013665">
    <property type="protein sequence ID" value="CAD8248041.1"/>
    <property type="molecule type" value="Transcribed_RNA"/>
</dbReference>
<dbReference type="SUPFAM" id="SSF51445">
    <property type="entry name" value="(Trans)glycosidases"/>
    <property type="match status" value="1"/>
</dbReference>
<protein>
    <recommendedName>
        <fullName evidence="2">GH18 domain-containing protein</fullName>
    </recommendedName>
</protein>
<accession>A0A7R9TXG7</accession>
<dbReference type="Gene3D" id="3.40.5.30">
    <property type="entry name" value="(Trans)glycosidases - domain 2"/>
    <property type="match status" value="1"/>
</dbReference>